<dbReference type="GO" id="GO:0005737">
    <property type="term" value="C:cytoplasm"/>
    <property type="evidence" value="ECO:0007669"/>
    <property type="project" value="TreeGrafter"/>
</dbReference>
<protein>
    <submittedName>
        <fullName evidence="3">Metallo-dependent phosphatase-like protein</fullName>
    </submittedName>
</protein>
<comment type="caution">
    <text evidence="3">The sequence shown here is derived from an EMBL/GenBank/DDBJ whole genome shotgun (WGS) entry which is preliminary data.</text>
</comment>
<proteinExistence type="predicted"/>
<dbReference type="AlphaFoldDB" id="A0A9P5Y5Y2"/>
<feature type="transmembrane region" description="Helical" evidence="1">
    <location>
        <begin position="12"/>
        <end position="36"/>
    </location>
</feature>
<keyword evidence="4" id="KW-1185">Reference proteome</keyword>
<evidence type="ECO:0000313" key="3">
    <source>
        <dbReference type="EMBL" id="KAF9462883.1"/>
    </source>
</evidence>
<dbReference type="PANTHER" id="PTHR32440:SF0">
    <property type="entry name" value="PHOSPHATASE DCR2-RELATED"/>
    <property type="match status" value="1"/>
</dbReference>
<organism evidence="3 4">
    <name type="scientific">Collybia nuda</name>
    <dbReference type="NCBI Taxonomy" id="64659"/>
    <lineage>
        <taxon>Eukaryota</taxon>
        <taxon>Fungi</taxon>
        <taxon>Dikarya</taxon>
        <taxon>Basidiomycota</taxon>
        <taxon>Agaricomycotina</taxon>
        <taxon>Agaricomycetes</taxon>
        <taxon>Agaricomycetidae</taxon>
        <taxon>Agaricales</taxon>
        <taxon>Tricholomatineae</taxon>
        <taxon>Clitocybaceae</taxon>
        <taxon>Collybia</taxon>
    </lineage>
</organism>
<name>A0A9P5Y5Y2_9AGAR</name>
<evidence type="ECO:0000256" key="1">
    <source>
        <dbReference type="SAM" id="Phobius"/>
    </source>
</evidence>
<dbReference type="PROSITE" id="PS51257">
    <property type="entry name" value="PROKAR_LIPOPROTEIN"/>
    <property type="match status" value="1"/>
</dbReference>
<gene>
    <name evidence="3" type="ORF">BDZ94DRAFT_1282740</name>
</gene>
<reference evidence="3" key="1">
    <citation type="submission" date="2020-11" db="EMBL/GenBank/DDBJ databases">
        <authorList>
            <consortium name="DOE Joint Genome Institute"/>
            <person name="Ahrendt S."/>
            <person name="Riley R."/>
            <person name="Andreopoulos W."/>
            <person name="Labutti K."/>
            <person name="Pangilinan J."/>
            <person name="Ruiz-Duenas F.J."/>
            <person name="Barrasa J.M."/>
            <person name="Sanchez-Garcia M."/>
            <person name="Camarero S."/>
            <person name="Miyauchi S."/>
            <person name="Serrano A."/>
            <person name="Linde D."/>
            <person name="Babiker R."/>
            <person name="Drula E."/>
            <person name="Ayuso-Fernandez I."/>
            <person name="Pacheco R."/>
            <person name="Padilla G."/>
            <person name="Ferreira P."/>
            <person name="Barriuso J."/>
            <person name="Kellner H."/>
            <person name="Castanera R."/>
            <person name="Alfaro M."/>
            <person name="Ramirez L."/>
            <person name="Pisabarro A.G."/>
            <person name="Kuo A."/>
            <person name="Tritt A."/>
            <person name="Lipzen A."/>
            <person name="He G."/>
            <person name="Yan M."/>
            <person name="Ng V."/>
            <person name="Cullen D."/>
            <person name="Martin F."/>
            <person name="Rosso M.-N."/>
            <person name="Henrissat B."/>
            <person name="Hibbett D."/>
            <person name="Martinez A.T."/>
            <person name="Grigoriev I.V."/>
        </authorList>
    </citation>
    <scope>NUCLEOTIDE SEQUENCE</scope>
    <source>
        <strain evidence="3">CBS 247.69</strain>
    </source>
</reference>
<evidence type="ECO:0000313" key="4">
    <source>
        <dbReference type="Proteomes" id="UP000807353"/>
    </source>
</evidence>
<dbReference type="PANTHER" id="PTHR32440">
    <property type="entry name" value="PHOSPHATASE DCR2-RELATED-RELATED"/>
    <property type="match status" value="1"/>
</dbReference>
<feature type="domain" description="Calcineurin-like phosphoesterase" evidence="2">
    <location>
        <begin position="291"/>
        <end position="447"/>
    </location>
</feature>
<evidence type="ECO:0000259" key="2">
    <source>
        <dbReference type="Pfam" id="PF00149"/>
    </source>
</evidence>
<dbReference type="InterPro" id="IPR004843">
    <property type="entry name" value="Calcineurin-like_PHP"/>
</dbReference>
<dbReference type="SUPFAM" id="SSF56300">
    <property type="entry name" value="Metallo-dependent phosphatases"/>
    <property type="match status" value="1"/>
</dbReference>
<keyword evidence="1" id="KW-0812">Transmembrane</keyword>
<dbReference type="GO" id="GO:0004721">
    <property type="term" value="F:phosphoprotein phosphatase activity"/>
    <property type="evidence" value="ECO:0007669"/>
    <property type="project" value="TreeGrafter"/>
</dbReference>
<keyword evidence="1" id="KW-0472">Membrane</keyword>
<accession>A0A9P5Y5Y2</accession>
<keyword evidence="1" id="KW-1133">Transmembrane helix</keyword>
<sequence length="642" mass="71445">MAISCFRLFRAFRTICAPITAFVGFSCLLTFLFILYQPSPGPGIVQRLGWQSWDVITMPVEGQSATSANSSIGSGPGHDSATIPEGDKFDSSSLPLDVWAPLLPHNTGLSEIAVKHCFISPKIAGDLCAPESTSEEDAIKGKWVRVNRNLNLEASQVSGWVNIYYRRTRRQDINLVINIQLLPQKEIPSPSDGWHRAYGSLRGGIPKAPPLFLWYQVGKTAGEMTHLEKSQIITELDLLYGDDVPWYGFERIHPPTMPEKGQVQATWLTYRRGVKPPPRAPPLHFSHSGRFKILQVADLHFSVSQGKCRDTILDPCEASDNITRSLISAVINTEKPDLVIFSGDQLNGQGTSWDPKSVLAKFARAVTDQGIPWAAVFGNHDEDDGLGKEEQIMMMKELPYSLVERGPKDVHGVGNYVLKVLSADSSKTHLLTLYFLDSGSYSKGWFNWFGYFVPTAYDWIRPRPYNPDTGKDFGHSWNNRQNQVIPDLKRLAKPNALMFFHIPLPESYSIADVDPRTRKPLDVGTHGLESPGNAKQSDNFFDKALLKAQESDHVAKGNVPEVKAVGNGHSHVTDNCRRVKGVWLCFSGGGSYSGYGKIGFDRRFRVYEISDYGETIRTYKRTEKGEVIDEMVLAGKGAPPMS</sequence>
<dbReference type="EMBL" id="MU150267">
    <property type="protein sequence ID" value="KAF9462883.1"/>
    <property type="molecule type" value="Genomic_DNA"/>
</dbReference>
<dbReference type="InterPro" id="IPR029052">
    <property type="entry name" value="Metallo-depent_PP-like"/>
</dbReference>
<dbReference type="Gene3D" id="3.60.21.10">
    <property type="match status" value="1"/>
</dbReference>
<dbReference type="Proteomes" id="UP000807353">
    <property type="component" value="Unassembled WGS sequence"/>
</dbReference>
<dbReference type="OrthoDB" id="783096at2759"/>
<dbReference type="Pfam" id="PF00149">
    <property type="entry name" value="Metallophos"/>
    <property type="match status" value="1"/>
</dbReference>